<accession>A0ABV5JEY8</accession>
<dbReference type="Proteomes" id="UP001589683">
    <property type="component" value="Unassembled WGS sequence"/>
</dbReference>
<dbReference type="InterPro" id="IPR017136">
    <property type="entry name" value="UCP037205"/>
</dbReference>
<dbReference type="PIRSF" id="PIRSF037205">
    <property type="entry name" value="UCP037205"/>
    <property type="match status" value="1"/>
</dbReference>
<sequence length="52" mass="6157">MKKANLPQKICHVCARPFSWRKKWEKVWEDVRYCSAKCRATRKTSAANEGMQ</sequence>
<dbReference type="EMBL" id="JBHMEA010000012">
    <property type="protein sequence ID" value="MFB9231072.1"/>
    <property type="molecule type" value="Genomic_DNA"/>
</dbReference>
<organism evidence="1 2">
    <name type="scientific">Pseudohalocynthiibacter aestuariivivens</name>
    <dbReference type="NCBI Taxonomy" id="1591409"/>
    <lineage>
        <taxon>Bacteria</taxon>
        <taxon>Pseudomonadati</taxon>
        <taxon>Pseudomonadota</taxon>
        <taxon>Alphaproteobacteria</taxon>
        <taxon>Rhodobacterales</taxon>
        <taxon>Paracoccaceae</taxon>
        <taxon>Pseudohalocynthiibacter</taxon>
    </lineage>
</organism>
<comment type="caution">
    <text evidence="1">The sequence shown here is derived from an EMBL/GenBank/DDBJ whole genome shotgun (WGS) entry which is preliminary data.</text>
</comment>
<name>A0ABV5JEY8_9RHOB</name>
<dbReference type="Pfam" id="PF10013">
    <property type="entry name" value="DUF2256"/>
    <property type="match status" value="1"/>
</dbReference>
<dbReference type="PANTHER" id="PTHR37463">
    <property type="entry name" value="GSL3115 PROTEIN"/>
    <property type="match status" value="1"/>
</dbReference>
<dbReference type="PANTHER" id="PTHR37463:SF1">
    <property type="entry name" value="DUF2256 DOMAIN-CONTAINING PROTEIN"/>
    <property type="match status" value="1"/>
</dbReference>
<dbReference type="RefSeq" id="WP_213891413.1">
    <property type="nucleotide sequence ID" value="NZ_JAGFNU010000026.1"/>
</dbReference>
<protein>
    <submittedName>
        <fullName evidence="1">DUF2256 domain-containing protein</fullName>
    </submittedName>
</protein>
<proteinExistence type="predicted"/>
<reference evidence="1 2" key="1">
    <citation type="submission" date="2024-09" db="EMBL/GenBank/DDBJ databases">
        <authorList>
            <person name="Sun Q."/>
            <person name="Mori K."/>
        </authorList>
    </citation>
    <scope>NUCLEOTIDE SEQUENCE [LARGE SCALE GENOMIC DNA]</scope>
    <source>
        <strain evidence="1 2">CECT 8726</strain>
    </source>
</reference>
<gene>
    <name evidence="1" type="ORF">ACFFUT_04625</name>
</gene>
<evidence type="ECO:0000313" key="1">
    <source>
        <dbReference type="EMBL" id="MFB9231072.1"/>
    </source>
</evidence>
<keyword evidence="2" id="KW-1185">Reference proteome</keyword>
<evidence type="ECO:0000313" key="2">
    <source>
        <dbReference type="Proteomes" id="UP001589683"/>
    </source>
</evidence>